<name>A0A0L6UD76_9BASI</name>
<evidence type="ECO:0000256" key="4">
    <source>
        <dbReference type="ARBA" id="ARBA00022723"/>
    </source>
</evidence>
<evidence type="ECO:0000256" key="1">
    <source>
        <dbReference type="ARBA" id="ARBA00022578"/>
    </source>
</evidence>
<evidence type="ECO:0000259" key="15">
    <source>
        <dbReference type="PROSITE" id="PS50994"/>
    </source>
</evidence>
<dbReference type="InterPro" id="IPR001584">
    <property type="entry name" value="Integrase_cat-core"/>
</dbReference>
<evidence type="ECO:0000256" key="10">
    <source>
        <dbReference type="ARBA" id="ARBA00022918"/>
    </source>
</evidence>
<protein>
    <recommendedName>
        <fullName evidence="15">Integrase catalytic domain-containing protein</fullName>
    </recommendedName>
</protein>
<dbReference type="GO" id="GO:0003887">
    <property type="term" value="F:DNA-directed DNA polymerase activity"/>
    <property type="evidence" value="ECO:0007669"/>
    <property type="project" value="UniProtKB-KW"/>
</dbReference>
<dbReference type="EMBL" id="LAVV01012920">
    <property type="protein sequence ID" value="KNZ46192.1"/>
    <property type="molecule type" value="Genomic_DNA"/>
</dbReference>
<evidence type="ECO:0000256" key="11">
    <source>
        <dbReference type="ARBA" id="ARBA00022932"/>
    </source>
</evidence>
<dbReference type="VEuPathDB" id="FungiDB:VP01_7483g1"/>
<dbReference type="SUPFAM" id="SSF53098">
    <property type="entry name" value="Ribonuclease H-like"/>
    <property type="match status" value="1"/>
</dbReference>
<keyword evidence="4" id="KW-0479">Metal-binding</keyword>
<evidence type="ECO:0000256" key="2">
    <source>
        <dbReference type="ARBA" id="ARBA00022695"/>
    </source>
</evidence>
<evidence type="ECO:0000256" key="6">
    <source>
        <dbReference type="ARBA" id="ARBA00022801"/>
    </source>
</evidence>
<comment type="catalytic activity">
    <reaction evidence="14">
        <text>DNA(n) + a 2'-deoxyribonucleoside 5'-triphosphate = DNA(n+1) + diphosphate</text>
        <dbReference type="Rhea" id="RHEA:22508"/>
        <dbReference type="Rhea" id="RHEA-COMP:17339"/>
        <dbReference type="Rhea" id="RHEA-COMP:17340"/>
        <dbReference type="ChEBI" id="CHEBI:33019"/>
        <dbReference type="ChEBI" id="CHEBI:61560"/>
        <dbReference type="ChEBI" id="CHEBI:173112"/>
        <dbReference type="EC" id="2.7.7.7"/>
    </reaction>
</comment>
<evidence type="ECO:0000256" key="14">
    <source>
        <dbReference type="ARBA" id="ARBA00049244"/>
    </source>
</evidence>
<keyword evidence="2" id="KW-0548">Nucleotidyltransferase</keyword>
<dbReference type="AlphaFoldDB" id="A0A0L6UD76"/>
<dbReference type="GO" id="GO:0016787">
    <property type="term" value="F:hydrolase activity"/>
    <property type="evidence" value="ECO:0007669"/>
    <property type="project" value="UniProtKB-KW"/>
</dbReference>
<keyword evidence="1" id="KW-0815">Transposition</keyword>
<dbReference type="GO" id="GO:0003723">
    <property type="term" value="F:RNA binding"/>
    <property type="evidence" value="ECO:0007669"/>
    <property type="project" value="UniProtKB-KW"/>
</dbReference>
<feature type="domain" description="Integrase catalytic" evidence="15">
    <location>
        <begin position="38"/>
        <end position="135"/>
    </location>
</feature>
<gene>
    <name evidence="16" type="ORF">VP01_7483g1</name>
</gene>
<dbReference type="OrthoDB" id="89199at2759"/>
<keyword evidence="17" id="KW-1185">Reference proteome</keyword>
<evidence type="ECO:0000256" key="9">
    <source>
        <dbReference type="ARBA" id="ARBA00022908"/>
    </source>
</evidence>
<organism evidence="16 17">
    <name type="scientific">Puccinia sorghi</name>
    <dbReference type="NCBI Taxonomy" id="27349"/>
    <lineage>
        <taxon>Eukaryota</taxon>
        <taxon>Fungi</taxon>
        <taxon>Dikarya</taxon>
        <taxon>Basidiomycota</taxon>
        <taxon>Pucciniomycotina</taxon>
        <taxon>Pucciniomycetes</taxon>
        <taxon>Pucciniales</taxon>
        <taxon>Pucciniaceae</taxon>
        <taxon>Puccinia</taxon>
    </lineage>
</organism>
<evidence type="ECO:0000256" key="7">
    <source>
        <dbReference type="ARBA" id="ARBA00022842"/>
    </source>
</evidence>
<evidence type="ECO:0000256" key="12">
    <source>
        <dbReference type="ARBA" id="ARBA00023172"/>
    </source>
</evidence>
<evidence type="ECO:0000256" key="8">
    <source>
        <dbReference type="ARBA" id="ARBA00022884"/>
    </source>
</evidence>
<keyword evidence="10" id="KW-0695">RNA-directed DNA polymerase</keyword>
<feature type="non-terminal residue" evidence="16">
    <location>
        <position position="1"/>
    </location>
</feature>
<evidence type="ECO:0000256" key="5">
    <source>
        <dbReference type="ARBA" id="ARBA00022759"/>
    </source>
</evidence>
<dbReference type="GO" id="GO:0003964">
    <property type="term" value="F:RNA-directed DNA polymerase activity"/>
    <property type="evidence" value="ECO:0007669"/>
    <property type="project" value="UniProtKB-KW"/>
</dbReference>
<evidence type="ECO:0000256" key="13">
    <source>
        <dbReference type="ARBA" id="ARBA00048173"/>
    </source>
</evidence>
<sequence>IDSFIDKSISSAENARFECKSCVLAKITKQQFKEQSETVLKPFKHLHLDVMGPITPEASLKHKFILTVVDNHSGYLASFLLVHKNDTLDVLITLLETEHQKRGYYPTTICSDGGGEFIGNRLAKFFSDNHIQRLI</sequence>
<keyword evidence="9" id="KW-0229">DNA integration</keyword>
<proteinExistence type="predicted"/>
<dbReference type="InterPro" id="IPR039537">
    <property type="entry name" value="Retrotran_Ty1/copia-like"/>
</dbReference>
<comment type="caution">
    <text evidence="16">The sequence shown here is derived from an EMBL/GenBank/DDBJ whole genome shotgun (WGS) entry which is preliminary data.</text>
</comment>
<dbReference type="Proteomes" id="UP000037035">
    <property type="component" value="Unassembled WGS sequence"/>
</dbReference>
<keyword evidence="8" id="KW-0694">RNA-binding</keyword>
<dbReference type="PROSITE" id="PS50994">
    <property type="entry name" value="INTEGRASE"/>
    <property type="match status" value="1"/>
</dbReference>
<keyword evidence="12" id="KW-0233">DNA recombination</keyword>
<keyword evidence="5" id="KW-0255">Endonuclease</keyword>
<keyword evidence="3" id="KW-0540">Nuclease</keyword>
<dbReference type="PANTHER" id="PTHR42648:SF11">
    <property type="entry name" value="TRANSPOSON TY4-P GAG-POL POLYPROTEIN"/>
    <property type="match status" value="1"/>
</dbReference>
<accession>A0A0L6UD76</accession>
<reference evidence="16 17" key="1">
    <citation type="submission" date="2015-08" db="EMBL/GenBank/DDBJ databases">
        <title>Next Generation Sequencing and Analysis of the Genome of Puccinia sorghi L Schw, the Causal Agent of Maize Common Rust.</title>
        <authorList>
            <person name="Rochi L."/>
            <person name="Burguener G."/>
            <person name="Darino M."/>
            <person name="Turjanski A."/>
            <person name="Kreff E."/>
            <person name="Dieguez M.J."/>
            <person name="Sacco F."/>
        </authorList>
    </citation>
    <scope>NUCLEOTIDE SEQUENCE [LARGE SCALE GENOMIC DNA]</scope>
    <source>
        <strain evidence="16 17">RO10H11247</strain>
    </source>
</reference>
<evidence type="ECO:0000313" key="16">
    <source>
        <dbReference type="EMBL" id="KNZ46192.1"/>
    </source>
</evidence>
<keyword evidence="11" id="KW-0808">Transferase</keyword>
<evidence type="ECO:0000256" key="3">
    <source>
        <dbReference type="ARBA" id="ARBA00022722"/>
    </source>
</evidence>
<keyword evidence="11" id="KW-0239">DNA-directed DNA polymerase</keyword>
<dbReference type="GO" id="GO:0005634">
    <property type="term" value="C:nucleus"/>
    <property type="evidence" value="ECO:0007669"/>
    <property type="project" value="UniProtKB-ARBA"/>
</dbReference>
<dbReference type="InterPro" id="IPR012337">
    <property type="entry name" value="RNaseH-like_sf"/>
</dbReference>
<dbReference type="GO" id="GO:0004519">
    <property type="term" value="F:endonuclease activity"/>
    <property type="evidence" value="ECO:0007669"/>
    <property type="project" value="UniProtKB-KW"/>
</dbReference>
<dbReference type="GO" id="GO:0015074">
    <property type="term" value="P:DNA integration"/>
    <property type="evidence" value="ECO:0007669"/>
    <property type="project" value="UniProtKB-KW"/>
</dbReference>
<dbReference type="Gene3D" id="3.30.420.10">
    <property type="entry name" value="Ribonuclease H-like superfamily/Ribonuclease H"/>
    <property type="match status" value="1"/>
</dbReference>
<keyword evidence="7" id="KW-0460">Magnesium</keyword>
<dbReference type="GO" id="GO:0006310">
    <property type="term" value="P:DNA recombination"/>
    <property type="evidence" value="ECO:0007669"/>
    <property type="project" value="UniProtKB-KW"/>
</dbReference>
<keyword evidence="6" id="KW-0378">Hydrolase</keyword>
<dbReference type="GO" id="GO:0046872">
    <property type="term" value="F:metal ion binding"/>
    <property type="evidence" value="ECO:0007669"/>
    <property type="project" value="UniProtKB-KW"/>
</dbReference>
<dbReference type="PANTHER" id="PTHR42648">
    <property type="entry name" value="TRANSPOSASE, PUTATIVE-RELATED"/>
    <property type="match status" value="1"/>
</dbReference>
<dbReference type="GO" id="GO:0032196">
    <property type="term" value="P:transposition"/>
    <property type="evidence" value="ECO:0007669"/>
    <property type="project" value="UniProtKB-KW"/>
</dbReference>
<dbReference type="InterPro" id="IPR036397">
    <property type="entry name" value="RNaseH_sf"/>
</dbReference>
<comment type="catalytic activity">
    <reaction evidence="13">
        <text>DNA(n) + a 2'-deoxyribonucleoside 5'-triphosphate = DNA(n+1) + diphosphate</text>
        <dbReference type="Rhea" id="RHEA:22508"/>
        <dbReference type="Rhea" id="RHEA-COMP:17339"/>
        <dbReference type="Rhea" id="RHEA-COMP:17340"/>
        <dbReference type="ChEBI" id="CHEBI:33019"/>
        <dbReference type="ChEBI" id="CHEBI:61560"/>
        <dbReference type="ChEBI" id="CHEBI:173112"/>
        <dbReference type="EC" id="2.7.7.49"/>
    </reaction>
</comment>
<evidence type="ECO:0000313" key="17">
    <source>
        <dbReference type="Proteomes" id="UP000037035"/>
    </source>
</evidence>